<accession>A0A485LLQ0</accession>
<dbReference type="SUPFAM" id="SSF46689">
    <property type="entry name" value="Homeodomain-like"/>
    <property type="match status" value="1"/>
</dbReference>
<dbReference type="InterPro" id="IPR001005">
    <property type="entry name" value="SANT/Myb"/>
</dbReference>
<protein>
    <submittedName>
        <fullName evidence="5">Aste57867_23005 protein</fullName>
    </submittedName>
</protein>
<dbReference type="CDD" id="cd00167">
    <property type="entry name" value="SANT"/>
    <property type="match status" value="1"/>
</dbReference>
<evidence type="ECO:0000313" key="6">
    <source>
        <dbReference type="Proteomes" id="UP000332933"/>
    </source>
</evidence>
<dbReference type="PANTHER" id="PTHR12802:SF155">
    <property type="entry name" value="DEUBIQUITINASE MYSM1"/>
    <property type="match status" value="1"/>
</dbReference>
<dbReference type="PANTHER" id="PTHR12802">
    <property type="entry name" value="SWI/SNF COMPLEX-RELATED"/>
    <property type="match status" value="1"/>
</dbReference>
<dbReference type="OrthoDB" id="72460at2759"/>
<dbReference type="EMBL" id="CAADRA010007249">
    <property type="protein sequence ID" value="VFT99653.1"/>
    <property type="molecule type" value="Genomic_DNA"/>
</dbReference>
<keyword evidence="6" id="KW-1185">Reference proteome</keyword>
<dbReference type="InterPro" id="IPR017930">
    <property type="entry name" value="Myb_dom"/>
</dbReference>
<evidence type="ECO:0000259" key="3">
    <source>
        <dbReference type="PROSITE" id="PS51294"/>
    </source>
</evidence>
<feature type="region of interest" description="Disordered" evidence="2">
    <location>
        <begin position="1"/>
        <end position="24"/>
    </location>
</feature>
<feature type="compositionally biased region" description="Basic residues" evidence="2">
    <location>
        <begin position="102"/>
        <end position="121"/>
    </location>
</feature>
<organism evidence="5 6">
    <name type="scientific">Aphanomyces stellatus</name>
    <dbReference type="NCBI Taxonomy" id="120398"/>
    <lineage>
        <taxon>Eukaryota</taxon>
        <taxon>Sar</taxon>
        <taxon>Stramenopiles</taxon>
        <taxon>Oomycota</taxon>
        <taxon>Saprolegniomycetes</taxon>
        <taxon>Saprolegniales</taxon>
        <taxon>Verrucalvaceae</taxon>
        <taxon>Aphanomyces</taxon>
    </lineage>
</organism>
<evidence type="ECO:0000313" key="4">
    <source>
        <dbReference type="EMBL" id="KAF0684976.1"/>
    </source>
</evidence>
<dbReference type="Gene3D" id="1.10.10.60">
    <property type="entry name" value="Homeodomain-like"/>
    <property type="match status" value="1"/>
</dbReference>
<dbReference type="Pfam" id="PF00249">
    <property type="entry name" value="Myb_DNA-binding"/>
    <property type="match status" value="1"/>
</dbReference>
<evidence type="ECO:0000256" key="2">
    <source>
        <dbReference type="SAM" id="MobiDB-lite"/>
    </source>
</evidence>
<reference evidence="5 6" key="1">
    <citation type="submission" date="2019-03" db="EMBL/GenBank/DDBJ databases">
        <authorList>
            <person name="Gaulin E."/>
            <person name="Dumas B."/>
        </authorList>
    </citation>
    <scope>NUCLEOTIDE SEQUENCE [LARGE SCALE GENOMIC DNA]</scope>
    <source>
        <strain evidence="5">CBS 568.67</strain>
    </source>
</reference>
<dbReference type="AlphaFoldDB" id="A0A485LLQ0"/>
<name>A0A485LLQ0_9STRA</name>
<reference evidence="4" key="2">
    <citation type="submission" date="2019-06" db="EMBL/GenBank/DDBJ databases">
        <title>Genomics analysis of Aphanomyces spp. identifies a new class of oomycete effector associated with host adaptation.</title>
        <authorList>
            <person name="Gaulin E."/>
        </authorList>
    </citation>
    <scope>NUCLEOTIDE SEQUENCE</scope>
    <source>
        <strain evidence="4">CBS 578.67</strain>
    </source>
</reference>
<evidence type="ECO:0000256" key="1">
    <source>
        <dbReference type="ARBA" id="ARBA00023242"/>
    </source>
</evidence>
<feature type="domain" description="HTH myb-type" evidence="3">
    <location>
        <begin position="23"/>
        <end position="72"/>
    </location>
</feature>
<keyword evidence="1" id="KW-0539">Nucleus</keyword>
<gene>
    <name evidence="5" type="primary">Aste57867_23005</name>
    <name evidence="4" type="ORF">As57867_022934</name>
    <name evidence="5" type="ORF">ASTE57867_23005</name>
</gene>
<dbReference type="PROSITE" id="PS51294">
    <property type="entry name" value="HTH_MYB"/>
    <property type="match status" value="1"/>
</dbReference>
<dbReference type="InterPro" id="IPR009057">
    <property type="entry name" value="Homeodomain-like_sf"/>
</dbReference>
<dbReference type="Proteomes" id="UP000332933">
    <property type="component" value="Unassembled WGS sequence"/>
</dbReference>
<sequence>MAVESQAKAESQQRCSSDEGGLGPWTRAEHDRFLAASKLYPFGPWKMIAAHVKTRNVRQTQTHAQKYKEKLARWDRGLCRRRKISFDSEDGLRPKFIDRPLSKKAKKKKASEKTRKGLTKKAASKKAAPVVATPAVAAISLAELEPLALPTDFKLVPMDLMAAGTASPCQVDFLPSLSESLDYLMDIFEVKTTE</sequence>
<dbReference type="SMART" id="SM00717">
    <property type="entry name" value="SANT"/>
    <property type="match status" value="1"/>
</dbReference>
<proteinExistence type="predicted"/>
<feature type="region of interest" description="Disordered" evidence="2">
    <location>
        <begin position="97"/>
        <end position="121"/>
    </location>
</feature>
<dbReference type="EMBL" id="VJMH01007223">
    <property type="protein sequence ID" value="KAF0684976.1"/>
    <property type="molecule type" value="Genomic_DNA"/>
</dbReference>
<evidence type="ECO:0000313" key="5">
    <source>
        <dbReference type="EMBL" id="VFT99653.1"/>
    </source>
</evidence>